<dbReference type="EMBL" id="CAFBIZ010000055">
    <property type="protein sequence ID" value="CAB4848284.1"/>
    <property type="molecule type" value="Genomic_DNA"/>
</dbReference>
<dbReference type="EMBL" id="CAFBND010000146">
    <property type="protein sequence ID" value="CAB4959906.1"/>
    <property type="molecule type" value="Genomic_DNA"/>
</dbReference>
<dbReference type="InterPro" id="IPR015424">
    <property type="entry name" value="PyrdxlP-dep_Trfase"/>
</dbReference>
<dbReference type="InterPro" id="IPR005814">
    <property type="entry name" value="Aminotrans_3"/>
</dbReference>
<dbReference type="Gene3D" id="3.90.1150.10">
    <property type="entry name" value="Aspartate Aminotransferase, domain 1"/>
    <property type="match status" value="1"/>
</dbReference>
<evidence type="ECO:0000313" key="5">
    <source>
        <dbReference type="EMBL" id="CAB5033010.1"/>
    </source>
</evidence>
<dbReference type="CDD" id="cd00610">
    <property type="entry name" value="OAT_like"/>
    <property type="match status" value="1"/>
</dbReference>
<dbReference type="GO" id="GO:0008483">
    <property type="term" value="F:transaminase activity"/>
    <property type="evidence" value="ECO:0007669"/>
    <property type="project" value="InterPro"/>
</dbReference>
<dbReference type="EMBL" id="CAFBPU010000022">
    <property type="protein sequence ID" value="CAB5033010.1"/>
    <property type="molecule type" value="Genomic_DNA"/>
</dbReference>
<evidence type="ECO:0000256" key="2">
    <source>
        <dbReference type="ARBA" id="ARBA00022898"/>
    </source>
</evidence>
<dbReference type="InterPro" id="IPR015422">
    <property type="entry name" value="PyrdxlP-dep_Trfase_small"/>
</dbReference>
<dbReference type="GO" id="GO:0030170">
    <property type="term" value="F:pyridoxal phosphate binding"/>
    <property type="evidence" value="ECO:0007669"/>
    <property type="project" value="InterPro"/>
</dbReference>
<keyword evidence="2" id="KW-0663">Pyridoxal phosphate</keyword>
<dbReference type="PANTHER" id="PTHR43713">
    <property type="entry name" value="GLUTAMATE-1-SEMIALDEHYDE 2,1-AMINOMUTASE"/>
    <property type="match status" value="1"/>
</dbReference>
<dbReference type="PANTHER" id="PTHR43713:SF3">
    <property type="entry name" value="GLUTAMATE-1-SEMIALDEHYDE 2,1-AMINOMUTASE 1, CHLOROPLASTIC-RELATED"/>
    <property type="match status" value="1"/>
</dbReference>
<name>A0A6J7KVH4_9ZZZZ</name>
<comment type="cofactor">
    <cofactor evidence="1">
        <name>pyridoxal 5'-phosphate</name>
        <dbReference type="ChEBI" id="CHEBI:597326"/>
    </cofactor>
</comment>
<gene>
    <name evidence="3" type="ORF">UFOPK3268_00579</name>
    <name evidence="4" type="ORF">UFOPK3752_02210</name>
    <name evidence="5" type="ORF">UFOPK4150_01209</name>
</gene>
<dbReference type="InterPro" id="IPR015421">
    <property type="entry name" value="PyrdxlP-dep_Trfase_major"/>
</dbReference>
<organism evidence="4">
    <name type="scientific">freshwater metagenome</name>
    <dbReference type="NCBI Taxonomy" id="449393"/>
    <lineage>
        <taxon>unclassified sequences</taxon>
        <taxon>metagenomes</taxon>
        <taxon>ecological metagenomes</taxon>
    </lineage>
</organism>
<proteinExistence type="predicted"/>
<evidence type="ECO:0000256" key="1">
    <source>
        <dbReference type="ARBA" id="ARBA00001933"/>
    </source>
</evidence>
<dbReference type="AlphaFoldDB" id="A0A6J7KVH4"/>
<dbReference type="Gene3D" id="3.40.640.10">
    <property type="entry name" value="Type I PLP-dependent aspartate aminotransferase-like (Major domain)"/>
    <property type="match status" value="1"/>
</dbReference>
<evidence type="ECO:0000313" key="4">
    <source>
        <dbReference type="EMBL" id="CAB4959906.1"/>
    </source>
</evidence>
<evidence type="ECO:0000313" key="3">
    <source>
        <dbReference type="EMBL" id="CAB4848284.1"/>
    </source>
</evidence>
<dbReference type="SUPFAM" id="SSF53383">
    <property type="entry name" value="PLP-dependent transferases"/>
    <property type="match status" value="1"/>
</dbReference>
<sequence length="441" mass="48335">MELNAIEVEKFRARTQRSKELWERTKEVIPTGHAGGMGYFLPHAILVERGKGCWLWDVDGNRYLDLRIGDWVLIHGHCDDDIEAAVAHQMSRLVQVGGPEWDLGYRMACLIRDRTPSVDKVRFFVSGTDANLTAVRLARVFTGRMKIAKAMGSYHGTADVLLVGTSILRDPAEMIPSGVPAWTATDVVEIPYNDPDGAEAIIEREAANLSAVFIEPVMTAMGMVEATVEFLQRVREVTARHGIVLVFDEVVTFPIAYGGGQAHFGVTPDLTTFGKAIGGGLPASAVGGRAEIMDLLEPDMHSGAAPMGVMSTFGGNQVAMAAGIATLEKLTPEVHERMNALGDRTRARIDELGRRYSIPLHSTGLGHLIGIHWAEERVVDMRTRLLDDREKIVNINLALNNEGYYQTFTGLFLLSTAIGDQEIDGFLLALERSLHTLGYAK</sequence>
<dbReference type="Pfam" id="PF00202">
    <property type="entry name" value="Aminotran_3"/>
    <property type="match status" value="1"/>
</dbReference>
<accession>A0A6J7KVH4</accession>
<protein>
    <submittedName>
        <fullName evidence="4">Unannotated protein</fullName>
    </submittedName>
</protein>
<reference evidence="4" key="1">
    <citation type="submission" date="2020-05" db="EMBL/GenBank/DDBJ databases">
        <authorList>
            <person name="Chiriac C."/>
            <person name="Salcher M."/>
            <person name="Ghai R."/>
            <person name="Kavagutti S V."/>
        </authorList>
    </citation>
    <scope>NUCLEOTIDE SEQUENCE</scope>
</reference>